<protein>
    <submittedName>
        <fullName evidence="1">Uncharacterized protein</fullName>
    </submittedName>
</protein>
<proteinExistence type="predicted"/>
<comment type="caution">
    <text evidence="1">The sequence shown here is derived from an EMBL/GenBank/DDBJ whole genome shotgun (WGS) entry which is preliminary data.</text>
</comment>
<reference evidence="1 2" key="1">
    <citation type="journal article" date="2020" name="Phytopathology">
        <title>Genome Sequence Resources of Colletotrichum truncatum, C. plurivorum, C. musicola, and C. sojae: Four Species Pathogenic to Soybean (Glycine max).</title>
        <authorList>
            <person name="Rogerio F."/>
            <person name="Boufleur T.R."/>
            <person name="Ciampi-Guillardi M."/>
            <person name="Sukno S.A."/>
            <person name="Thon M.R."/>
            <person name="Massola Junior N.S."/>
            <person name="Baroncelli R."/>
        </authorList>
    </citation>
    <scope>NUCLEOTIDE SEQUENCE [LARGE SCALE GENOMIC DNA]</scope>
    <source>
        <strain evidence="1 2">LFN0009</strain>
    </source>
</reference>
<dbReference type="Proteomes" id="UP000652219">
    <property type="component" value="Unassembled WGS sequence"/>
</dbReference>
<sequence length="114" mass="12444">MYATGITRSPEGLIDRFGLESHRHFILLAVPVQLKSTREPSTSGDGVEMHRYHLWVFDSPPLVLPVLDDSIVGGCADSPRGRARGISKGIDTRLLGDVFVADLISCLEPSTSIR</sequence>
<dbReference type="EMBL" id="WIGN01000092">
    <property type="protein sequence ID" value="KAF6810047.1"/>
    <property type="molecule type" value="Genomic_DNA"/>
</dbReference>
<evidence type="ECO:0000313" key="1">
    <source>
        <dbReference type="EMBL" id="KAF6810047.1"/>
    </source>
</evidence>
<dbReference type="AlphaFoldDB" id="A0A8H6MV32"/>
<organism evidence="1 2">
    <name type="scientific">Colletotrichum sojae</name>
    <dbReference type="NCBI Taxonomy" id="2175907"/>
    <lineage>
        <taxon>Eukaryota</taxon>
        <taxon>Fungi</taxon>
        <taxon>Dikarya</taxon>
        <taxon>Ascomycota</taxon>
        <taxon>Pezizomycotina</taxon>
        <taxon>Sordariomycetes</taxon>
        <taxon>Hypocreomycetidae</taxon>
        <taxon>Glomerellales</taxon>
        <taxon>Glomerellaceae</taxon>
        <taxon>Colletotrichum</taxon>
        <taxon>Colletotrichum orchidearum species complex</taxon>
    </lineage>
</organism>
<keyword evidence="2" id="KW-1185">Reference proteome</keyword>
<evidence type="ECO:0000313" key="2">
    <source>
        <dbReference type="Proteomes" id="UP000652219"/>
    </source>
</evidence>
<gene>
    <name evidence="1" type="ORF">CSOJ01_06570</name>
</gene>
<name>A0A8H6MV32_9PEZI</name>
<accession>A0A8H6MV32</accession>